<keyword evidence="3 5" id="KW-0175">Coiled coil</keyword>
<dbReference type="GO" id="GO:0006397">
    <property type="term" value="P:mRNA processing"/>
    <property type="evidence" value="ECO:0007669"/>
    <property type="project" value="InterPro"/>
</dbReference>
<dbReference type="PANTHER" id="PTHR23405:SF5">
    <property type="entry name" value="THO COMPLEX SUBUNIT 7 HOMOLOG"/>
    <property type="match status" value="1"/>
</dbReference>
<evidence type="ECO:0000256" key="2">
    <source>
        <dbReference type="ARBA" id="ARBA00006482"/>
    </source>
</evidence>
<evidence type="ECO:0000313" key="6">
    <source>
        <dbReference type="EMBL" id="KAJ8046751.1"/>
    </source>
</evidence>
<dbReference type="OrthoDB" id="205166at2759"/>
<dbReference type="Proteomes" id="UP001152320">
    <property type="component" value="Chromosome 2"/>
</dbReference>
<evidence type="ECO:0000256" key="4">
    <source>
        <dbReference type="ARBA" id="ARBA00023242"/>
    </source>
</evidence>
<accession>A0A9Q1CK30</accession>
<evidence type="ECO:0000256" key="3">
    <source>
        <dbReference type="ARBA" id="ARBA00023054"/>
    </source>
</evidence>
<protein>
    <submittedName>
        <fullName evidence="6">THO complex subunit 7-like</fullName>
    </submittedName>
</protein>
<evidence type="ECO:0000256" key="1">
    <source>
        <dbReference type="ARBA" id="ARBA00004123"/>
    </source>
</evidence>
<dbReference type="AlphaFoldDB" id="A0A9Q1CK30"/>
<comment type="caution">
    <text evidence="6">The sequence shown here is derived from an EMBL/GenBank/DDBJ whole genome shotgun (WGS) entry which is preliminary data.</text>
</comment>
<comment type="subcellular location">
    <subcellularLocation>
        <location evidence="1">Nucleus</location>
    </subcellularLocation>
</comment>
<dbReference type="GO" id="GO:0000445">
    <property type="term" value="C:THO complex part of transcription export complex"/>
    <property type="evidence" value="ECO:0007669"/>
    <property type="project" value="InterPro"/>
</dbReference>
<proteinExistence type="inferred from homology"/>
<name>A0A9Q1CK30_HOLLE</name>
<sequence>MATDEEVIRKRLLIEGESGGDDRRIGSLLKLFVKWSNTDETPEESAVTYEKMVSMLAQIEFSMEKKLLIHNMNEKEMKNYEIIYQKIEKEISEAHERIAACKEELNEARRVRKHRQEYDNLARVIQKQPDRKETTKKLEELDKELGVLTESKNTLERKLEDRRKQFHVLINSIHELQRILEEDENKDALEISIDPYVDAAMDVTSADG</sequence>
<comment type="similarity">
    <text evidence="2">Belongs to the THOC7 family.</text>
</comment>
<feature type="coiled-coil region" evidence="5">
    <location>
        <begin position="70"/>
        <end position="158"/>
    </location>
</feature>
<dbReference type="PANTHER" id="PTHR23405">
    <property type="entry name" value="MAINTENANCE OF KILLER 16 MAK16 PROTEIN-RELATED"/>
    <property type="match status" value="1"/>
</dbReference>
<evidence type="ECO:0000256" key="5">
    <source>
        <dbReference type="SAM" id="Coils"/>
    </source>
</evidence>
<dbReference type="Pfam" id="PF05615">
    <property type="entry name" value="THOC7"/>
    <property type="match status" value="1"/>
</dbReference>
<keyword evidence="4" id="KW-0539">Nucleus</keyword>
<organism evidence="6 7">
    <name type="scientific">Holothuria leucospilota</name>
    <name type="common">Black long sea cucumber</name>
    <name type="synonym">Mertensiothuria leucospilota</name>
    <dbReference type="NCBI Taxonomy" id="206669"/>
    <lineage>
        <taxon>Eukaryota</taxon>
        <taxon>Metazoa</taxon>
        <taxon>Echinodermata</taxon>
        <taxon>Eleutherozoa</taxon>
        <taxon>Echinozoa</taxon>
        <taxon>Holothuroidea</taxon>
        <taxon>Aspidochirotacea</taxon>
        <taxon>Aspidochirotida</taxon>
        <taxon>Holothuriidae</taxon>
        <taxon>Holothuria</taxon>
    </lineage>
</organism>
<reference evidence="6" key="1">
    <citation type="submission" date="2021-10" db="EMBL/GenBank/DDBJ databases">
        <title>Tropical sea cucumber genome reveals ecological adaptation and Cuvierian tubules defense mechanism.</title>
        <authorList>
            <person name="Chen T."/>
        </authorList>
    </citation>
    <scope>NUCLEOTIDE SEQUENCE</scope>
    <source>
        <strain evidence="6">Nanhai2018</strain>
        <tissue evidence="6">Muscle</tissue>
    </source>
</reference>
<gene>
    <name evidence="6" type="ORF">HOLleu_05531</name>
</gene>
<keyword evidence="7" id="KW-1185">Reference proteome</keyword>
<dbReference type="EMBL" id="JAIZAY010000002">
    <property type="protein sequence ID" value="KAJ8046751.1"/>
    <property type="molecule type" value="Genomic_DNA"/>
</dbReference>
<dbReference type="InterPro" id="IPR008501">
    <property type="entry name" value="THOC7/Mft1"/>
</dbReference>
<evidence type="ECO:0000313" key="7">
    <source>
        <dbReference type="Proteomes" id="UP001152320"/>
    </source>
</evidence>
<dbReference type="GO" id="GO:0006406">
    <property type="term" value="P:mRNA export from nucleus"/>
    <property type="evidence" value="ECO:0007669"/>
    <property type="project" value="TreeGrafter"/>
</dbReference>